<reference evidence="1 2" key="1">
    <citation type="journal article" date="2016" name="Sci. Rep.">
        <title>The Dendrobium catenatum Lindl. genome sequence provides insights into polysaccharide synthase, floral development and adaptive evolution.</title>
        <authorList>
            <person name="Zhang G.Q."/>
            <person name="Xu Q."/>
            <person name="Bian C."/>
            <person name="Tsai W.C."/>
            <person name="Yeh C.M."/>
            <person name="Liu K.W."/>
            <person name="Yoshida K."/>
            <person name="Zhang L.S."/>
            <person name="Chang S.B."/>
            <person name="Chen F."/>
            <person name="Shi Y."/>
            <person name="Su Y.Y."/>
            <person name="Zhang Y.Q."/>
            <person name="Chen L.J."/>
            <person name="Yin Y."/>
            <person name="Lin M."/>
            <person name="Huang H."/>
            <person name="Deng H."/>
            <person name="Wang Z.W."/>
            <person name="Zhu S.L."/>
            <person name="Zhao X."/>
            <person name="Deng C."/>
            <person name="Niu S.C."/>
            <person name="Huang J."/>
            <person name="Wang M."/>
            <person name="Liu G.H."/>
            <person name="Yang H.J."/>
            <person name="Xiao X.J."/>
            <person name="Hsiao Y.Y."/>
            <person name="Wu W.L."/>
            <person name="Chen Y.Y."/>
            <person name="Mitsuda N."/>
            <person name="Ohme-Takagi M."/>
            <person name="Luo Y.B."/>
            <person name="Van de Peer Y."/>
            <person name="Liu Z.J."/>
        </authorList>
    </citation>
    <scope>NUCLEOTIDE SEQUENCE [LARGE SCALE GENOMIC DNA]</scope>
    <source>
        <tissue evidence="1">The whole plant</tissue>
    </source>
</reference>
<name>A0A2I0XGE2_9ASPA</name>
<keyword evidence="2" id="KW-1185">Reference proteome</keyword>
<protein>
    <submittedName>
        <fullName evidence="1">Uncharacterized protein</fullName>
    </submittedName>
</protein>
<proteinExistence type="predicted"/>
<gene>
    <name evidence="1" type="ORF">MA16_Dca013930</name>
</gene>
<dbReference type="AlphaFoldDB" id="A0A2I0XGE2"/>
<dbReference type="EMBL" id="KZ501901">
    <property type="protein sequence ID" value="PKU86983.1"/>
    <property type="molecule type" value="Genomic_DNA"/>
</dbReference>
<dbReference type="Proteomes" id="UP000233837">
    <property type="component" value="Unassembled WGS sequence"/>
</dbReference>
<sequence length="103" mass="11679">MAFGHFTRVADGHGFGDTDFFVILGDVEKRLWRGVTETTMPHVRDVLYGKKSKMVCWRFGRRACAEGIKSVNTRTLEKTAVGRTILNFIAKRRESNKTVIVTS</sequence>
<reference evidence="1 2" key="2">
    <citation type="journal article" date="2017" name="Nature">
        <title>The Apostasia genome and the evolution of orchids.</title>
        <authorList>
            <person name="Zhang G.Q."/>
            <person name="Liu K.W."/>
            <person name="Li Z."/>
            <person name="Lohaus R."/>
            <person name="Hsiao Y.Y."/>
            <person name="Niu S.C."/>
            <person name="Wang J.Y."/>
            <person name="Lin Y.C."/>
            <person name="Xu Q."/>
            <person name="Chen L.J."/>
            <person name="Yoshida K."/>
            <person name="Fujiwara S."/>
            <person name="Wang Z.W."/>
            <person name="Zhang Y.Q."/>
            <person name="Mitsuda N."/>
            <person name="Wang M."/>
            <person name="Liu G.H."/>
            <person name="Pecoraro L."/>
            <person name="Huang H.X."/>
            <person name="Xiao X.J."/>
            <person name="Lin M."/>
            <person name="Wu X.Y."/>
            <person name="Wu W.L."/>
            <person name="Chen Y.Y."/>
            <person name="Chang S.B."/>
            <person name="Sakamoto S."/>
            <person name="Ohme-Takagi M."/>
            <person name="Yagi M."/>
            <person name="Zeng S.J."/>
            <person name="Shen C.Y."/>
            <person name="Yeh C.M."/>
            <person name="Luo Y.B."/>
            <person name="Tsai W.C."/>
            <person name="Van de Peer Y."/>
            <person name="Liu Z.J."/>
        </authorList>
    </citation>
    <scope>NUCLEOTIDE SEQUENCE [LARGE SCALE GENOMIC DNA]</scope>
    <source>
        <tissue evidence="1">The whole plant</tissue>
    </source>
</reference>
<evidence type="ECO:0000313" key="1">
    <source>
        <dbReference type="EMBL" id="PKU86983.1"/>
    </source>
</evidence>
<evidence type="ECO:0000313" key="2">
    <source>
        <dbReference type="Proteomes" id="UP000233837"/>
    </source>
</evidence>
<organism evidence="1 2">
    <name type="scientific">Dendrobium catenatum</name>
    <dbReference type="NCBI Taxonomy" id="906689"/>
    <lineage>
        <taxon>Eukaryota</taxon>
        <taxon>Viridiplantae</taxon>
        <taxon>Streptophyta</taxon>
        <taxon>Embryophyta</taxon>
        <taxon>Tracheophyta</taxon>
        <taxon>Spermatophyta</taxon>
        <taxon>Magnoliopsida</taxon>
        <taxon>Liliopsida</taxon>
        <taxon>Asparagales</taxon>
        <taxon>Orchidaceae</taxon>
        <taxon>Epidendroideae</taxon>
        <taxon>Malaxideae</taxon>
        <taxon>Dendrobiinae</taxon>
        <taxon>Dendrobium</taxon>
    </lineage>
</organism>
<accession>A0A2I0XGE2</accession>